<evidence type="ECO:0000256" key="8">
    <source>
        <dbReference type="ARBA" id="ARBA00022670"/>
    </source>
</evidence>
<dbReference type="Gene3D" id="2.60.120.20">
    <property type="match status" value="1"/>
</dbReference>
<dbReference type="GO" id="GO:0019028">
    <property type="term" value="C:viral capsid"/>
    <property type="evidence" value="ECO:0007669"/>
    <property type="project" value="UniProtKB-KW"/>
</dbReference>
<dbReference type="SUPFAM" id="SSF88633">
    <property type="entry name" value="Positive stranded ssRNA viruses"/>
    <property type="match status" value="1"/>
</dbReference>
<evidence type="ECO:0000259" key="24">
    <source>
        <dbReference type="PROSITE" id="PS51218"/>
    </source>
</evidence>
<feature type="domain" description="RdRp catalytic" evidence="23">
    <location>
        <begin position="1389"/>
        <end position="1514"/>
    </location>
</feature>
<keyword evidence="9" id="KW-0808">Transferase</keyword>
<evidence type="ECO:0000256" key="17">
    <source>
        <dbReference type="ARBA" id="ARBA00023200"/>
    </source>
</evidence>
<keyword evidence="7" id="KW-0167">Capsid protein</keyword>
<keyword evidence="5" id="KW-0191">Covalent protein-RNA linkage</keyword>
<dbReference type="Gene3D" id="6.10.250.3230">
    <property type="match status" value="1"/>
</dbReference>
<dbReference type="InterPro" id="IPR014759">
    <property type="entry name" value="Helicase_SF3_ssRNA_vir"/>
</dbReference>
<dbReference type="PRINTS" id="PR00916">
    <property type="entry name" value="2CENDOPTASE"/>
</dbReference>
<evidence type="ECO:0000256" key="10">
    <source>
        <dbReference type="ARBA" id="ARBA00022695"/>
    </source>
</evidence>
<evidence type="ECO:0000256" key="13">
    <source>
        <dbReference type="ARBA" id="ARBA00022807"/>
    </source>
</evidence>
<evidence type="ECO:0000256" key="9">
    <source>
        <dbReference type="ARBA" id="ARBA00022679"/>
    </source>
</evidence>
<dbReference type="Gene3D" id="1.20.960.20">
    <property type="match status" value="1"/>
</dbReference>
<dbReference type="GO" id="GO:0003724">
    <property type="term" value="F:RNA helicase activity"/>
    <property type="evidence" value="ECO:0007669"/>
    <property type="project" value="InterPro"/>
</dbReference>
<feature type="domain" description="SF3 helicase" evidence="24">
    <location>
        <begin position="427"/>
        <end position="581"/>
    </location>
</feature>
<evidence type="ECO:0000256" key="19">
    <source>
        <dbReference type="ARBA" id="ARBA00045380"/>
    </source>
</evidence>
<keyword evidence="15" id="KW-0946">Virion</keyword>
<dbReference type="InterPro" id="IPR004005">
    <property type="entry name" value="Calicivirus_coat"/>
</dbReference>
<keyword evidence="8" id="KW-0645">Protease</keyword>
<dbReference type="InterPro" id="IPR003593">
    <property type="entry name" value="AAA+_ATPase"/>
</dbReference>
<keyword evidence="11" id="KW-0547">Nucleotide-binding</keyword>
<keyword evidence="17" id="KW-1035">Host cytoplasm</keyword>
<dbReference type="GO" id="GO:0003723">
    <property type="term" value="F:RNA binding"/>
    <property type="evidence" value="ECO:0007669"/>
    <property type="project" value="InterPro"/>
</dbReference>
<keyword evidence="16" id="KW-0693">Viral RNA replication</keyword>
<dbReference type="InterPro" id="IPR043128">
    <property type="entry name" value="Rev_trsase/Diguanyl_cyclase"/>
</dbReference>
<dbReference type="InterPro" id="IPR000317">
    <property type="entry name" value="Peptidase_C24"/>
</dbReference>
<keyword evidence="10" id="KW-0548">Nucleotidyltransferase</keyword>
<evidence type="ECO:0000256" key="2">
    <source>
        <dbReference type="ARBA" id="ARBA00004328"/>
    </source>
</evidence>
<evidence type="ECO:0000256" key="7">
    <source>
        <dbReference type="ARBA" id="ARBA00022561"/>
    </source>
</evidence>
<comment type="function">
    <text evidence="18">Together with NTPase and NS4, initiates the formation of the replication complex. Induces the proliferation of the host smooth ER membranes forming long tubular structures. These remodeled membranes probably form the viral factories that contain the replication complex.</text>
</comment>
<keyword evidence="14" id="KW-0067">ATP-binding</keyword>
<evidence type="ECO:0000256" key="16">
    <source>
        <dbReference type="ARBA" id="ARBA00022953"/>
    </source>
</evidence>
<accession>A0A455WA33</accession>
<dbReference type="GO" id="GO:0039694">
    <property type="term" value="P:viral RNA genome replication"/>
    <property type="evidence" value="ECO:0007669"/>
    <property type="project" value="InterPro"/>
</dbReference>
<organism evidence="26">
    <name type="scientific">Porcine sapovirus</name>
    <dbReference type="NCBI Taxonomy" id="1454551"/>
    <lineage>
        <taxon>Viruses</taxon>
        <taxon>Riboviria</taxon>
        <taxon>Orthornavirae</taxon>
        <taxon>Pisuviricota</taxon>
        <taxon>Pisoniviricetes</taxon>
        <taxon>Picornavirales</taxon>
        <taxon>Caliciviridae</taxon>
        <taxon>Sapovirus</taxon>
        <taxon>Sapovirus sapporoense</taxon>
        <taxon>Sapporo virus</taxon>
    </lineage>
</organism>
<evidence type="ECO:0000256" key="1">
    <source>
        <dbReference type="ARBA" id="ARBA00004192"/>
    </source>
</evidence>
<dbReference type="InterPro" id="IPR001205">
    <property type="entry name" value="RNA-dir_pol_C"/>
</dbReference>
<evidence type="ECO:0000256" key="4">
    <source>
        <dbReference type="ARBA" id="ARBA00022484"/>
    </source>
</evidence>
<proteinExistence type="predicted"/>
<keyword evidence="12" id="KW-0378">Hydrolase</keyword>
<keyword evidence="4" id="KW-0696">RNA-directed RNA polymerase</keyword>
<comment type="function">
    <text evidence="20">Viral genome-linked protein is covalently linked to the 5'-end of the positive-strand, negative-strand genomic RNAs and subgenomic RNA. Acts as a genome-linked replication primer. May recruit ribosome to viral RNA thereby promoting viral proteins translation. Interacts with host translation initiation complex to allow the translation of viral proteins.</text>
</comment>
<dbReference type="PROSITE" id="PS50507">
    <property type="entry name" value="RDRP_SSRNA_POS"/>
    <property type="match status" value="1"/>
</dbReference>
<dbReference type="GO" id="GO:0006508">
    <property type="term" value="P:proteolysis"/>
    <property type="evidence" value="ECO:0007669"/>
    <property type="project" value="UniProtKB-KW"/>
</dbReference>
<evidence type="ECO:0000256" key="6">
    <source>
        <dbReference type="ARBA" id="ARBA00022553"/>
    </source>
</evidence>
<reference evidence="26" key="1">
    <citation type="submission" date="2019-03" db="EMBL/GenBank/DDBJ databases">
        <title>Complete genome sequences and genetic characterization of porcine sapovirus genogroup X and XI.</title>
        <authorList>
            <person name="Oka T."/>
            <person name="Nagai M."/>
        </authorList>
    </citation>
    <scope>NUCLEOTIDE SEQUENCE</scope>
    <source>
        <strain evidence="26">Pig/HgYa2018/JPN/2018</strain>
    </source>
</reference>
<evidence type="ECO:0000256" key="21">
    <source>
        <dbReference type="ARBA" id="ARBA00046246"/>
    </source>
</evidence>
<dbReference type="EMBL" id="LC469052">
    <property type="protein sequence ID" value="BBJ06563.1"/>
    <property type="molecule type" value="Genomic_RNA"/>
</dbReference>
<dbReference type="GO" id="GO:0003968">
    <property type="term" value="F:RNA-directed RNA polymerase activity"/>
    <property type="evidence" value="ECO:0007669"/>
    <property type="project" value="UniProtKB-KW"/>
</dbReference>
<dbReference type="Gene3D" id="1.10.260.110">
    <property type="match status" value="1"/>
</dbReference>
<evidence type="ECO:0000256" key="3">
    <source>
        <dbReference type="ARBA" id="ARBA00020107"/>
    </source>
</evidence>
<name>A0A455WA33_9CALI</name>
<comment type="function">
    <text evidence="19">Displays NTPase activity, but no helicase activity. Induces the formation of convoluted membranes derived from the host ER. These remodeled membranes probably form the viral factories that contain the replication complex. Together with NS2 and NS4, initiates the formation of the replication complex.</text>
</comment>
<dbReference type="Pfam" id="PF00680">
    <property type="entry name" value="RdRP_1"/>
    <property type="match status" value="1"/>
</dbReference>
<evidence type="ECO:0000259" key="25">
    <source>
        <dbReference type="PROSITE" id="PS51894"/>
    </source>
</evidence>
<dbReference type="PRINTS" id="PR00918">
    <property type="entry name" value="CALICVIRUSNS"/>
</dbReference>
<dbReference type="GO" id="GO:0030430">
    <property type="term" value="C:host cell cytoplasm"/>
    <property type="evidence" value="ECO:0007669"/>
    <property type="project" value="UniProtKB-SubCell"/>
</dbReference>
<dbReference type="GO" id="GO:0004197">
    <property type="term" value="F:cysteine-type endopeptidase activity"/>
    <property type="evidence" value="ECO:0007669"/>
    <property type="project" value="InterPro"/>
</dbReference>
<dbReference type="InterPro" id="IPR029053">
    <property type="entry name" value="Viral_coat"/>
</dbReference>
<dbReference type="GO" id="GO:0006351">
    <property type="term" value="P:DNA-templated transcription"/>
    <property type="evidence" value="ECO:0007669"/>
    <property type="project" value="InterPro"/>
</dbReference>
<evidence type="ECO:0000256" key="5">
    <source>
        <dbReference type="ARBA" id="ARBA00022520"/>
    </source>
</evidence>
<comment type="function">
    <text evidence="21">Probable key protein responsible for the formation of membrane alterations by the virus. Induces the formation of convoluted membranes derived from the host ER. These remodeled membranes probably form the viral factories that contain the replication complex. Together with NS2 and NTPase, initiates the formation of the replication complex.</text>
</comment>
<evidence type="ECO:0000256" key="22">
    <source>
        <dbReference type="ARBA" id="ARBA00047631"/>
    </source>
</evidence>
<dbReference type="Pfam" id="PF03510">
    <property type="entry name" value="Peptidase_C24"/>
    <property type="match status" value="1"/>
</dbReference>
<dbReference type="Gene3D" id="3.30.70.270">
    <property type="match status" value="1"/>
</dbReference>
<dbReference type="SUPFAM" id="SSF50494">
    <property type="entry name" value="Trypsin-like serine proteases"/>
    <property type="match status" value="1"/>
</dbReference>
<evidence type="ECO:0000313" key="26">
    <source>
        <dbReference type="EMBL" id="BBJ06563.1"/>
    </source>
</evidence>
<dbReference type="Gene3D" id="3.40.50.300">
    <property type="entry name" value="P-loop containing nucleotide triphosphate hydrolases"/>
    <property type="match status" value="1"/>
</dbReference>
<evidence type="ECO:0000256" key="12">
    <source>
        <dbReference type="ARBA" id="ARBA00022801"/>
    </source>
</evidence>
<dbReference type="PROSITE" id="PS51894">
    <property type="entry name" value="CV_3CL_PRO"/>
    <property type="match status" value="1"/>
</dbReference>
<dbReference type="SMART" id="SM00382">
    <property type="entry name" value="AAA"/>
    <property type="match status" value="1"/>
</dbReference>
<keyword evidence="13" id="KW-0788">Thiol protease</keyword>
<dbReference type="GO" id="GO:0005524">
    <property type="term" value="F:ATP binding"/>
    <property type="evidence" value="ECO:0007669"/>
    <property type="project" value="UniProtKB-KW"/>
</dbReference>
<dbReference type="InterPro" id="IPR033703">
    <property type="entry name" value="Rhv-like"/>
</dbReference>
<dbReference type="InterPro" id="IPR009003">
    <property type="entry name" value="Peptidase_S1_PA"/>
</dbReference>
<keyword evidence="6" id="KW-0597">Phosphoprotein</keyword>
<evidence type="ECO:0000256" key="11">
    <source>
        <dbReference type="ARBA" id="ARBA00022741"/>
    </source>
</evidence>
<dbReference type="InterPro" id="IPR004004">
    <property type="entry name" value="Helic/Pol/Pept_Calicivir-typ"/>
</dbReference>
<dbReference type="SUPFAM" id="SSF52540">
    <property type="entry name" value="P-loop containing nucleoside triphosphate hydrolases"/>
    <property type="match status" value="1"/>
</dbReference>
<dbReference type="InterPro" id="IPR043502">
    <property type="entry name" value="DNA/RNA_pol_sf"/>
</dbReference>
<comment type="subcellular location">
    <subcellularLocation>
        <location evidence="1">Host cytoplasm</location>
    </subcellularLocation>
    <subcellularLocation>
        <location evidence="2">Virion</location>
    </subcellularLocation>
</comment>
<dbReference type="Pfam" id="PF00910">
    <property type="entry name" value="RNA_helicase"/>
    <property type="match status" value="1"/>
</dbReference>
<evidence type="ECO:0000256" key="15">
    <source>
        <dbReference type="ARBA" id="ARBA00022844"/>
    </source>
</evidence>
<dbReference type="InterPro" id="IPR027417">
    <property type="entry name" value="P-loop_NTPase"/>
</dbReference>
<evidence type="ECO:0000259" key="23">
    <source>
        <dbReference type="PROSITE" id="PS50507"/>
    </source>
</evidence>
<sequence>MAATCRHKHCAHFARINAQCAELGVITPDHIWGYGSLGCQPRGPTPSLYRLQGLFDFLAPDPQTSKGDRNCYNLPTFDDPVSFLTALLSEHTKQVVGPVTTGTIHALRQSLVDATMRDTGPLAGKLSRQQMNNMLAALAVLTPTPTHILESRTLLDQALQTQTHSNLRAAITAGIVKGVDCIRDKTSWVRDFFTDCKSGLAKGIKAICLGLAAHFEDAQNSAQTASDFLGVLKPVTLSMIIKCHNNTPAGWVVTLTALRELYGCSTSDLGQILTQLVELFMNVAQEAWSLILKLAGYTLQSIDLVGFAVVAMCGLYFICTGSHCTKSIIQRFKSILGGVITLASAVRAFQYFMELVHREEVNRKVTKFMVRVAAFIDATKIKDLKASEAQEVFEFADVLICEGQSLLTDNIGPLVPLVQSALRDVANHRVNLQALVEANKRQEPPKMYVFCGPPGIGKTTLVNALIKDLGVKSSAFSLMIDHHDHYTGEDVAVWDEFDTDPKQAFVQTVISMVNTVPMPLNCDRVENKGRCFTSKLILATTNNETPLQPNDPRYAAFMRRVTYIDVSAERISDCYNNGRKPNPSLFKADYSHLTLMRRCAMAYNSAGNLPNGKCFGPTPITYSKLLADLKVDLASFKLQGPEWEGLWIKCVKPHHVPGVTEYFNCVFKHLGSPNRVVTTRTLSEVGFYDVIVTTESPPAGSKFHEVVIEGFRTMPDCVRDPYDRPLSMFDFRGTPSQTLLNTAINQVRGHMVITSTQPVDVSKLPRPRRIATIDNWYGLIKAAFAHCTLFTPFALMRMVRNGATLTQGNVEEFFRNVTKDVRFSGNPECTLIRGPLYDILFFTCGGSCTWILPGRMPVAGLGPIGDLTVPTRSVVSCTLTQAIGMALNSLVNFLKPYVGVFATSLALSTVWGTTLQKKKGKNKKGGFRALSDEEYQEYLDIQRDWRQKMTVDEYLDVVANPDSDYVERYAAWSRLRGLRMANNAYNHATVTVGRDGMSWEVQGPSATVNLTADDGTVVGFANRIGQGVFATCTHLLDMATAVDGVPFTQMQTVGDCTLIRQQVPTPGPHYRVSQTTQPRAIGVAKHPVTTIGQTQKVVSGVNIVGWKVTTEHQTHSGDCGTPYFDSEGALVGLHSASANVGNIKLVSRVVPQKQAQEVHELTWKDLQANRSEPTMGPLPGSTKYHKSFMHFDCGFEPANFGPCDQRCPKPLTDVIASQLRPYQEQPPHINEELLGRGVRHVRAFLRHILGTHRRKQIDLVSAFKSLNMKSSNGPWFPGCKRDYTMDDGAPNALLHNYIESKIIEMKRGDYTHAYKLSLKDELRPSEKVRAGKRRLLWGCDVALSTVCAMVFKQLFDDFAAAAPCVGSCVGIDMDNVATVKLLNTMFTGTHVVCADYSQWDSTLHPRVIEEAVDTLLEFVDNTDLCVAVRNILVSRPRGLVFDISVPTFKGLPSGMPGTSIINSVCHLILFACSVLDCYARVNAPYHGNVFSNERVVVYGDDCVYGWTTATASMATQFWNTMRSFGMKPTNPTKDGDPAFTDTIQFLKRTIVLAEGTLVAALEKSSLERQLCWIKGPKTTTMEPIYPPDPEVRLMQIQNAVWRAAAHGPEYFEKFEQLATELCKRELLPYAGTKYSEAIELITNISSIPPDGEAIVYVMEGPEGSMQKDVPQAQTQVQLADGVQSSTSGPPVLVTPSPPNTGAQAVAAAAATGVLADNVPPEVKGTFCVAAYYTWNSRAAPNTLIGFMRLGPECNPYTDHISQMFGGWSGSMLIRLSISGSGIFAGKVLGAILPPGVNAEDVGEPGAFPHVILDAKTTIAFSVPVYDIRNVDYHLRGDTVVSTFGLWVYQPLINPFAAGDATAVITIETTPGPDFRFCLLRPPTTVDRTRSPHDLLPRNLVGALENRFNNPPDALVLVQAAYQVNHHYDVHGTTHGWSTVPLGPPQINIRGVDVNTNGPWHGFRVEPVAGTDIVRPGIPNHWPDSCASSTINGGANAYTGVGAGGLAMQVSHNDVDEGAPLSVKYCVFGGTAQPLAPNIADNNLVVQRLNGANLDNNRTDAVTTLSFVVKNADANPDINEKVTPIGNENPVFGPIGGNLVALWRAPLRCTHRDSQVYSSQLVETAIICAQGRSVPDGSMAVFTFNNRGEVFQVGVCPDGYLRTGGAPSQVVLLDPDVQIEYNGLYSVNTPLPGPHGNTGGSYRMRE</sequence>
<dbReference type="GO" id="GO:0017111">
    <property type="term" value="F:ribonucleoside triphosphate phosphatase activity"/>
    <property type="evidence" value="ECO:0007669"/>
    <property type="project" value="UniProtKB-EC"/>
</dbReference>
<dbReference type="CDD" id="cd00009">
    <property type="entry name" value="AAA"/>
    <property type="match status" value="1"/>
</dbReference>
<dbReference type="InterPro" id="IPR007094">
    <property type="entry name" value="RNA-dir_pol_PSvirus"/>
</dbReference>
<dbReference type="Pfam" id="PF00915">
    <property type="entry name" value="Calici_coat"/>
    <property type="match status" value="1"/>
</dbReference>
<evidence type="ECO:0000256" key="20">
    <source>
        <dbReference type="ARBA" id="ARBA00046180"/>
    </source>
</evidence>
<feature type="domain" description="Peptidase C24" evidence="25">
    <location>
        <begin position="1003"/>
        <end position="1152"/>
    </location>
</feature>
<evidence type="ECO:0000256" key="18">
    <source>
        <dbReference type="ARBA" id="ARBA00045264"/>
    </source>
</evidence>
<evidence type="ECO:0000256" key="14">
    <source>
        <dbReference type="ARBA" id="ARBA00022840"/>
    </source>
</evidence>
<dbReference type="SUPFAM" id="SSF56672">
    <property type="entry name" value="DNA/RNA polymerases"/>
    <property type="match status" value="1"/>
</dbReference>
<dbReference type="CDD" id="cd00205">
    <property type="entry name" value="rhv_like"/>
    <property type="match status" value="1"/>
</dbReference>
<dbReference type="InterPro" id="IPR000605">
    <property type="entry name" value="Helicase_SF3_ssDNA/RNA_vir"/>
</dbReference>
<comment type="catalytic activity">
    <reaction evidence="22">
        <text>a ribonucleoside 5'-triphosphate + H2O = a ribonucleoside 5'-diphosphate + phosphate + H(+)</text>
        <dbReference type="Rhea" id="RHEA:23680"/>
        <dbReference type="ChEBI" id="CHEBI:15377"/>
        <dbReference type="ChEBI" id="CHEBI:15378"/>
        <dbReference type="ChEBI" id="CHEBI:43474"/>
        <dbReference type="ChEBI" id="CHEBI:57930"/>
        <dbReference type="ChEBI" id="CHEBI:61557"/>
        <dbReference type="EC" id="3.6.1.15"/>
    </reaction>
</comment>
<protein>
    <recommendedName>
        <fullName evidence="3">Genome polyprotein</fullName>
    </recommendedName>
</protein>
<dbReference type="PROSITE" id="PS51218">
    <property type="entry name" value="SF3_HELICASE_2"/>
    <property type="match status" value="1"/>
</dbReference>